<comment type="caution">
    <text evidence="2">The sequence shown here is derived from an EMBL/GenBank/DDBJ whole genome shotgun (WGS) entry which is preliminary data.</text>
</comment>
<dbReference type="EMBL" id="BGPR01007061">
    <property type="protein sequence ID" value="GBN23968.1"/>
    <property type="molecule type" value="Genomic_DNA"/>
</dbReference>
<proteinExistence type="predicted"/>
<feature type="compositionally biased region" description="Basic and acidic residues" evidence="1">
    <location>
        <begin position="33"/>
        <end position="56"/>
    </location>
</feature>
<dbReference type="Proteomes" id="UP000499080">
    <property type="component" value="Unassembled WGS sequence"/>
</dbReference>
<keyword evidence="3" id="KW-1185">Reference proteome</keyword>
<protein>
    <submittedName>
        <fullName evidence="2">Uncharacterized protein</fullName>
    </submittedName>
</protein>
<evidence type="ECO:0000313" key="3">
    <source>
        <dbReference type="Proteomes" id="UP000499080"/>
    </source>
</evidence>
<reference evidence="2 3" key="1">
    <citation type="journal article" date="2019" name="Sci. Rep.">
        <title>Orb-weaving spider Araneus ventricosus genome elucidates the spidroin gene catalogue.</title>
        <authorList>
            <person name="Kono N."/>
            <person name="Nakamura H."/>
            <person name="Ohtoshi R."/>
            <person name="Moran D.A.P."/>
            <person name="Shinohara A."/>
            <person name="Yoshida Y."/>
            <person name="Fujiwara M."/>
            <person name="Mori M."/>
            <person name="Tomita M."/>
            <person name="Arakawa K."/>
        </authorList>
    </citation>
    <scope>NUCLEOTIDE SEQUENCE [LARGE SCALE GENOMIC DNA]</scope>
</reference>
<gene>
    <name evidence="2" type="ORF">AVEN_47157_1</name>
</gene>
<accession>A0A4Y2MA26</accession>
<organism evidence="2 3">
    <name type="scientific">Araneus ventricosus</name>
    <name type="common">Orbweaver spider</name>
    <name type="synonym">Epeira ventricosa</name>
    <dbReference type="NCBI Taxonomy" id="182803"/>
    <lineage>
        <taxon>Eukaryota</taxon>
        <taxon>Metazoa</taxon>
        <taxon>Ecdysozoa</taxon>
        <taxon>Arthropoda</taxon>
        <taxon>Chelicerata</taxon>
        <taxon>Arachnida</taxon>
        <taxon>Araneae</taxon>
        <taxon>Araneomorphae</taxon>
        <taxon>Entelegynae</taxon>
        <taxon>Araneoidea</taxon>
        <taxon>Araneidae</taxon>
        <taxon>Araneus</taxon>
    </lineage>
</organism>
<sequence>MEFCSKYQRKLAFFGKFSSAKRIVTKIPEMEEENGRNLTEAERKAGQRQRESAQERQIRLQANTKRIAEKKLRKSENAVLSRILKGKLVEECEEQKSNII</sequence>
<evidence type="ECO:0000256" key="1">
    <source>
        <dbReference type="SAM" id="MobiDB-lite"/>
    </source>
</evidence>
<evidence type="ECO:0000313" key="2">
    <source>
        <dbReference type="EMBL" id="GBN23968.1"/>
    </source>
</evidence>
<name>A0A4Y2MA26_ARAVE</name>
<dbReference type="AlphaFoldDB" id="A0A4Y2MA26"/>
<feature type="region of interest" description="Disordered" evidence="1">
    <location>
        <begin position="29"/>
        <end position="56"/>
    </location>
</feature>